<keyword evidence="3" id="KW-1185">Reference proteome</keyword>
<dbReference type="GeneID" id="81394919"/>
<organism evidence="2 3">
    <name type="scientific">Penicillium alfredii</name>
    <dbReference type="NCBI Taxonomy" id="1506179"/>
    <lineage>
        <taxon>Eukaryota</taxon>
        <taxon>Fungi</taxon>
        <taxon>Dikarya</taxon>
        <taxon>Ascomycota</taxon>
        <taxon>Pezizomycotina</taxon>
        <taxon>Eurotiomycetes</taxon>
        <taxon>Eurotiomycetidae</taxon>
        <taxon>Eurotiales</taxon>
        <taxon>Aspergillaceae</taxon>
        <taxon>Penicillium</taxon>
    </lineage>
</organism>
<evidence type="ECO:0000313" key="2">
    <source>
        <dbReference type="EMBL" id="KAJ5095813.1"/>
    </source>
</evidence>
<protein>
    <submittedName>
        <fullName evidence="2">Uncharacterized protein</fullName>
    </submittedName>
</protein>
<name>A0A9W9F919_9EURO</name>
<evidence type="ECO:0000313" key="3">
    <source>
        <dbReference type="Proteomes" id="UP001141434"/>
    </source>
</evidence>
<accession>A0A9W9F919</accession>
<dbReference type="OrthoDB" id="2119228at2759"/>
<evidence type="ECO:0000256" key="1">
    <source>
        <dbReference type="SAM" id="SignalP"/>
    </source>
</evidence>
<dbReference type="Proteomes" id="UP001141434">
    <property type="component" value="Unassembled WGS sequence"/>
</dbReference>
<feature type="signal peptide" evidence="1">
    <location>
        <begin position="1"/>
        <end position="16"/>
    </location>
</feature>
<comment type="caution">
    <text evidence="2">The sequence shown here is derived from an EMBL/GenBank/DDBJ whole genome shotgun (WGS) entry which is preliminary data.</text>
</comment>
<reference evidence="2" key="2">
    <citation type="journal article" date="2023" name="IMA Fungus">
        <title>Comparative genomic study of the Penicillium genus elucidates a diverse pangenome and 15 lateral gene transfer events.</title>
        <authorList>
            <person name="Petersen C."/>
            <person name="Sorensen T."/>
            <person name="Nielsen M.R."/>
            <person name="Sondergaard T.E."/>
            <person name="Sorensen J.L."/>
            <person name="Fitzpatrick D.A."/>
            <person name="Frisvad J.C."/>
            <person name="Nielsen K.L."/>
        </authorList>
    </citation>
    <scope>NUCLEOTIDE SEQUENCE</scope>
    <source>
        <strain evidence="2">IBT 34128</strain>
    </source>
</reference>
<keyword evidence="1" id="KW-0732">Signal</keyword>
<dbReference type="EMBL" id="JAPMSZ010000007">
    <property type="protein sequence ID" value="KAJ5095813.1"/>
    <property type="molecule type" value="Genomic_DNA"/>
</dbReference>
<dbReference type="RefSeq" id="XP_056511364.1">
    <property type="nucleotide sequence ID" value="XM_056655751.1"/>
</dbReference>
<feature type="chain" id="PRO_5040778099" evidence="1">
    <location>
        <begin position="17"/>
        <end position="858"/>
    </location>
</feature>
<proteinExistence type="predicted"/>
<reference evidence="2" key="1">
    <citation type="submission" date="2022-11" db="EMBL/GenBank/DDBJ databases">
        <authorList>
            <person name="Petersen C."/>
        </authorList>
    </citation>
    <scope>NUCLEOTIDE SEQUENCE</scope>
    <source>
        <strain evidence="2">IBT 34128</strain>
    </source>
</reference>
<gene>
    <name evidence="2" type="ORF">NUU61_005169</name>
</gene>
<dbReference type="AlphaFoldDB" id="A0A9W9F919"/>
<sequence length="858" mass="95135">MWDLIRFLCLVGTAHAAVIRPVPHSEPTQIAQDMSAAVVSSPTVRPTARIKLEPSSTRNYLQARTLTLPVMSSKWTDVSCSDGLVSDQNPQNMTERYEKAQVPLAWKDLWASWSKYNNSDKHSTGVPETFMMYVGRVFYDKETMDCGQIGDVGCDGFECEADGKAPATYLIMNGFAFMNIYFTKLQKAFYLARDDVYEQMPNFVKLCANIDDESAWVKSMLDIGLFSSLAFIPVGFSAMAAAEVVAANSVPASLVTNMAISGSVFVHNMVENYMKSKTNDDETQSLRDLARSIVEKAGNAIIEYLHRMTSGRKDVEEDLRQLITTGILNTWYLEIRSGKEDGGYLDFQSKLAAGAKQGIFGQIIIPAWRKGAKKANPFILRIDRKDYKCKDPVSQAASHLELDKHMSNDVKDKTIWCDKDGNSFFLLDAHIETNVCSTQNGCGASETYGFFALDGGTDKDLEPYNLHIKDFVLATYGAYKLNGNKNGYIPDQTTTKEVQDDFSVKDNVFPGVSSVRTPGFFNLTVCLNAKVAADNLKNNKIYNFAPCQDPQDEVTVSQPVNSNDYTSGNCMVHVTQWRDLGDGTKNSNNNPLKNTQLAISITDSTDKLVLHAPKQPLYGTLAVTSPEKNKGLSNSLVTTLHDGKLVFWYRDIFWDEDSPEHRCDFGAYDSGDHAMKGDETRQGQCMFHCGDPTKTAPDSVPSLSLQHVPSQQAYLGTGGNKNIETSDFGIDGKGKGFKGGWCTMHIRTYEAKLDSSKYNWLNSDSDYALELTIYDAKKNMIAYQSETYGDTTVQGLLPYIMIATAPKDTQGHVSFKYAGQSFHTGDKDHCGNCGDYDRDLFMDCDCGFSCAQADDKDS</sequence>